<gene>
    <name evidence="3" type="ORF">CC80DRAFT_257221</name>
</gene>
<keyword evidence="1" id="KW-1133">Transmembrane helix</keyword>
<evidence type="ECO:0000259" key="2">
    <source>
        <dbReference type="Pfam" id="PF24803"/>
    </source>
</evidence>
<accession>A0A6A5T9H3</accession>
<dbReference type="EMBL" id="ML977035">
    <property type="protein sequence ID" value="KAF1949625.1"/>
    <property type="molecule type" value="Genomic_DNA"/>
</dbReference>
<proteinExistence type="predicted"/>
<dbReference type="OrthoDB" id="5313995at2759"/>
<protein>
    <recommendedName>
        <fullName evidence="2">DUF7704 domain-containing protein</fullName>
    </recommendedName>
</protein>
<feature type="transmembrane region" description="Helical" evidence="1">
    <location>
        <begin position="21"/>
        <end position="44"/>
    </location>
</feature>
<reference evidence="3" key="1">
    <citation type="journal article" date="2020" name="Stud. Mycol.">
        <title>101 Dothideomycetes genomes: a test case for predicting lifestyles and emergence of pathogens.</title>
        <authorList>
            <person name="Haridas S."/>
            <person name="Albert R."/>
            <person name="Binder M."/>
            <person name="Bloem J."/>
            <person name="Labutti K."/>
            <person name="Salamov A."/>
            <person name="Andreopoulos B."/>
            <person name="Baker S."/>
            <person name="Barry K."/>
            <person name="Bills G."/>
            <person name="Bluhm B."/>
            <person name="Cannon C."/>
            <person name="Castanera R."/>
            <person name="Culley D."/>
            <person name="Daum C."/>
            <person name="Ezra D."/>
            <person name="Gonzalez J."/>
            <person name="Henrissat B."/>
            <person name="Kuo A."/>
            <person name="Liang C."/>
            <person name="Lipzen A."/>
            <person name="Lutzoni F."/>
            <person name="Magnuson J."/>
            <person name="Mondo S."/>
            <person name="Nolan M."/>
            <person name="Ohm R."/>
            <person name="Pangilinan J."/>
            <person name="Park H.-J."/>
            <person name="Ramirez L."/>
            <person name="Alfaro M."/>
            <person name="Sun H."/>
            <person name="Tritt A."/>
            <person name="Yoshinaga Y."/>
            <person name="Zwiers L.-H."/>
            <person name="Turgeon B."/>
            <person name="Goodwin S."/>
            <person name="Spatafora J."/>
            <person name="Crous P."/>
            <person name="Grigoriev I."/>
        </authorList>
    </citation>
    <scope>NUCLEOTIDE SEQUENCE</scope>
    <source>
        <strain evidence="3">CBS 675.92</strain>
    </source>
</reference>
<dbReference type="Pfam" id="PF24803">
    <property type="entry name" value="DUF7704"/>
    <property type="match status" value="1"/>
</dbReference>
<keyword evidence="1" id="KW-0812">Transmembrane</keyword>
<dbReference type="AlphaFoldDB" id="A0A6A5T9H3"/>
<keyword evidence="4" id="KW-1185">Reference proteome</keyword>
<dbReference type="PANTHER" id="PTHR37019">
    <property type="entry name" value="CHROMOSOME 1, WHOLE GENOME SHOTGUN SEQUENCE"/>
    <property type="match status" value="1"/>
</dbReference>
<evidence type="ECO:0000313" key="4">
    <source>
        <dbReference type="Proteomes" id="UP000800035"/>
    </source>
</evidence>
<name>A0A6A5T9H3_9PLEO</name>
<feature type="transmembrane region" description="Helical" evidence="1">
    <location>
        <begin position="93"/>
        <end position="113"/>
    </location>
</feature>
<evidence type="ECO:0000256" key="1">
    <source>
        <dbReference type="SAM" id="Phobius"/>
    </source>
</evidence>
<sequence>MATSYSAIPTTPATGLPSIPLAYRLLLLYIEPVMAFNGAVLCIFNPRLFLNTFSPNLSYAPSNQIVYDQLAATYALFAFNQAIVLRVSKDIRVWKAIVAGILLCDCIHVWAGWKVMVQDGNTMPQGWRPEDWVAVLALAVPMALRSGLLFGVGVGKTGDNGIGKLQGNGKNIYKNNALSEKTR</sequence>
<feature type="domain" description="DUF7704" evidence="2">
    <location>
        <begin position="18"/>
        <end position="152"/>
    </location>
</feature>
<dbReference type="InterPro" id="IPR056121">
    <property type="entry name" value="DUF7704"/>
</dbReference>
<feature type="transmembrane region" description="Helical" evidence="1">
    <location>
        <begin position="133"/>
        <end position="154"/>
    </location>
</feature>
<keyword evidence="1" id="KW-0472">Membrane</keyword>
<evidence type="ECO:0000313" key="3">
    <source>
        <dbReference type="EMBL" id="KAF1949625.1"/>
    </source>
</evidence>
<organism evidence="3 4">
    <name type="scientific">Byssothecium circinans</name>
    <dbReference type="NCBI Taxonomy" id="147558"/>
    <lineage>
        <taxon>Eukaryota</taxon>
        <taxon>Fungi</taxon>
        <taxon>Dikarya</taxon>
        <taxon>Ascomycota</taxon>
        <taxon>Pezizomycotina</taxon>
        <taxon>Dothideomycetes</taxon>
        <taxon>Pleosporomycetidae</taxon>
        <taxon>Pleosporales</taxon>
        <taxon>Massarineae</taxon>
        <taxon>Massarinaceae</taxon>
        <taxon>Byssothecium</taxon>
    </lineage>
</organism>
<dbReference type="PANTHER" id="PTHR37019:SF1">
    <property type="entry name" value="EXPERA DOMAIN-CONTAINING PROTEIN"/>
    <property type="match status" value="1"/>
</dbReference>
<dbReference type="Proteomes" id="UP000800035">
    <property type="component" value="Unassembled WGS sequence"/>
</dbReference>